<dbReference type="Proteomes" id="UP000762676">
    <property type="component" value="Unassembled WGS sequence"/>
</dbReference>
<accession>A0AAV4IYA6</accession>
<sequence>MNGQHCLRQPASNTNRGHHECEIFLEHEHEAFESARRWQNCEKNPAHKNFISPQDFKEIYLPRLKSDRKREELVSRIDRTVRLKVSYTSPDRPDDDELAEYRGTHASRDGTGYISFLGQPEYNKPCFCYRCEGKVKRKQWRFKVQTALHVVYNTEEAKKTKVDLFCDDDSAELDGRMKSVRGAEVIRFKPNRDRCRMWCVTCDKDLVERIKSAGRYKIEIDKINPQDLYDIGLLPSRNKDSIPVLIFSHPHGQPKKITVGELKGKQDGGNSRLEYTTPTCPGSSGAPVFQYAREKVFWLSSPVHSGSSTAENHQVNILKRLFNQLMGGKPLQGQLNFGCDGFYYW</sequence>
<dbReference type="InterPro" id="IPR009003">
    <property type="entry name" value="Peptidase_S1_PA"/>
</dbReference>
<keyword evidence="2" id="KW-1185">Reference proteome</keyword>
<reference evidence="1 2" key="1">
    <citation type="journal article" date="2021" name="Elife">
        <title>Chloroplast acquisition without the gene transfer in kleptoplastic sea slugs, Plakobranchus ocellatus.</title>
        <authorList>
            <person name="Maeda T."/>
            <person name="Takahashi S."/>
            <person name="Yoshida T."/>
            <person name="Shimamura S."/>
            <person name="Takaki Y."/>
            <person name="Nagai Y."/>
            <person name="Toyoda A."/>
            <person name="Suzuki Y."/>
            <person name="Arimoto A."/>
            <person name="Ishii H."/>
            <person name="Satoh N."/>
            <person name="Nishiyama T."/>
            <person name="Hasebe M."/>
            <person name="Maruyama T."/>
            <person name="Minagawa J."/>
            <person name="Obokata J."/>
            <person name="Shigenobu S."/>
        </authorList>
    </citation>
    <scope>NUCLEOTIDE SEQUENCE [LARGE SCALE GENOMIC DNA]</scope>
</reference>
<evidence type="ECO:0000313" key="2">
    <source>
        <dbReference type="Proteomes" id="UP000762676"/>
    </source>
</evidence>
<proteinExistence type="predicted"/>
<dbReference type="SUPFAM" id="SSF50494">
    <property type="entry name" value="Trypsin-like serine proteases"/>
    <property type="match status" value="1"/>
</dbReference>
<dbReference type="EMBL" id="BMAT01013469">
    <property type="protein sequence ID" value="GFS13752.1"/>
    <property type="molecule type" value="Genomic_DNA"/>
</dbReference>
<name>A0AAV4IYA6_9GAST</name>
<evidence type="ECO:0000313" key="1">
    <source>
        <dbReference type="EMBL" id="GFS13752.1"/>
    </source>
</evidence>
<dbReference type="AlphaFoldDB" id="A0AAV4IYA6"/>
<gene>
    <name evidence="1" type="ORF">ElyMa_006729900</name>
</gene>
<protein>
    <recommendedName>
        <fullName evidence="3">Peptidase S1 domain-containing protein</fullName>
    </recommendedName>
</protein>
<organism evidence="1 2">
    <name type="scientific">Elysia marginata</name>
    <dbReference type="NCBI Taxonomy" id="1093978"/>
    <lineage>
        <taxon>Eukaryota</taxon>
        <taxon>Metazoa</taxon>
        <taxon>Spiralia</taxon>
        <taxon>Lophotrochozoa</taxon>
        <taxon>Mollusca</taxon>
        <taxon>Gastropoda</taxon>
        <taxon>Heterobranchia</taxon>
        <taxon>Euthyneura</taxon>
        <taxon>Panpulmonata</taxon>
        <taxon>Sacoglossa</taxon>
        <taxon>Placobranchoidea</taxon>
        <taxon>Plakobranchidae</taxon>
        <taxon>Elysia</taxon>
    </lineage>
</organism>
<comment type="caution">
    <text evidence="1">The sequence shown here is derived from an EMBL/GenBank/DDBJ whole genome shotgun (WGS) entry which is preliminary data.</text>
</comment>
<evidence type="ECO:0008006" key="3">
    <source>
        <dbReference type="Google" id="ProtNLM"/>
    </source>
</evidence>